<proteinExistence type="predicted"/>
<dbReference type="AlphaFoldDB" id="A0A9X8D9L1"/>
<dbReference type="RefSeq" id="WP_119551814.1">
    <property type="nucleotide sequence ID" value="NZ_QXMN01000001.1"/>
</dbReference>
<reference evidence="2 3" key="1">
    <citation type="submission" date="2018-09" db="EMBL/GenBank/DDBJ databases">
        <title>Acidovorax cavernicola nov. sp. isolated from Gruta de las Maravillas (Aracena, Spain).</title>
        <authorList>
            <person name="Jurado V."/>
            <person name="Gutierrez-Patricio S."/>
            <person name="Gonzalez-Pimentel J.L."/>
            <person name="Miller A.Z."/>
            <person name="Laiz L."/>
            <person name="Saiz-Jimenez C."/>
        </authorList>
    </citation>
    <scope>NUCLEOTIDE SEQUENCE [LARGE SCALE GENOMIC DNA]</scope>
    <source>
        <strain evidence="2 3">1011MAR4D40.2</strain>
    </source>
</reference>
<evidence type="ECO:0000313" key="3">
    <source>
        <dbReference type="Proteomes" id="UP000265619"/>
    </source>
</evidence>
<dbReference type="EMBL" id="QXMN01000001">
    <property type="protein sequence ID" value="RIX85385.1"/>
    <property type="molecule type" value="Genomic_DNA"/>
</dbReference>
<evidence type="ECO:0000256" key="1">
    <source>
        <dbReference type="SAM" id="MobiDB-lite"/>
    </source>
</evidence>
<dbReference type="OrthoDB" id="1423783at2"/>
<feature type="region of interest" description="Disordered" evidence="1">
    <location>
        <begin position="186"/>
        <end position="211"/>
    </location>
</feature>
<comment type="caution">
    <text evidence="2">The sequence shown here is derived from an EMBL/GenBank/DDBJ whole genome shotgun (WGS) entry which is preliminary data.</text>
</comment>
<sequence>MLKIKNMNKAVEEALAGVRADIQAEFGRYFNELISGDFLELPEKTRGASLHEITDVASLEALPTGPGFYVIFSSCAVEGVPSRLRLADGRRAIYRGEGRFVQRRVESHLFKEAHDRLHAERKLKNSSEQRYGVCLRLAESDEAYGINVDRLPHCRERWAVLVVRLPDSLSDIRKQAEIAFDTRFGRPAASRETKKKTEDDADESAFSAAIA</sequence>
<organism evidence="2 3">
    <name type="scientific">Acidovorax cavernicola</name>
    <dbReference type="NCBI Taxonomy" id="1675792"/>
    <lineage>
        <taxon>Bacteria</taxon>
        <taxon>Pseudomonadati</taxon>
        <taxon>Pseudomonadota</taxon>
        <taxon>Betaproteobacteria</taxon>
        <taxon>Burkholderiales</taxon>
        <taxon>Comamonadaceae</taxon>
        <taxon>Acidovorax</taxon>
    </lineage>
</organism>
<feature type="compositionally biased region" description="Basic and acidic residues" evidence="1">
    <location>
        <begin position="189"/>
        <end position="198"/>
    </location>
</feature>
<protein>
    <submittedName>
        <fullName evidence="2">Uncharacterized protein</fullName>
    </submittedName>
</protein>
<evidence type="ECO:0000313" key="2">
    <source>
        <dbReference type="EMBL" id="RIX85385.1"/>
    </source>
</evidence>
<accession>A0A9X8D9L1</accession>
<name>A0A9X8D9L1_9BURK</name>
<gene>
    <name evidence="2" type="ORF">D3H34_02330</name>
</gene>
<dbReference type="Proteomes" id="UP000265619">
    <property type="component" value="Unassembled WGS sequence"/>
</dbReference>
<keyword evidence="3" id="KW-1185">Reference proteome</keyword>